<organism evidence="2 3">
    <name type="scientific">Botryosphaeria dothidea</name>
    <dbReference type="NCBI Taxonomy" id="55169"/>
    <lineage>
        <taxon>Eukaryota</taxon>
        <taxon>Fungi</taxon>
        <taxon>Dikarya</taxon>
        <taxon>Ascomycota</taxon>
        <taxon>Pezizomycotina</taxon>
        <taxon>Dothideomycetes</taxon>
        <taxon>Dothideomycetes incertae sedis</taxon>
        <taxon>Botryosphaeriales</taxon>
        <taxon>Botryosphaeriaceae</taxon>
        <taxon>Botryosphaeria</taxon>
    </lineage>
</organism>
<dbReference type="OrthoDB" id="3486565at2759"/>
<dbReference type="PANTHER" id="PTHR33112">
    <property type="entry name" value="DOMAIN PROTEIN, PUTATIVE-RELATED"/>
    <property type="match status" value="1"/>
</dbReference>
<gene>
    <name evidence="2" type="ORF">GTA08_BOTSDO00184</name>
</gene>
<sequence length="502" mass="56503">MICRRLGQRYLWIDSWCILQDDSEDWNREAVQMARVYGKSVCTIAALSSLSVNSGCFSVRNTLGHQPLLFKNRNGAPFIVTECGGLDEEKRLHHLDTRGWVFQERLLSPRTLGFASGGITWECSMLKASQRQSEGIPIDSMNATDVKVKEMFGRAATPLLPPLITDVDRRQFLMAWHELVHVYSQLSFTHQDDKLVAIAGVARALHKATGFNYHYGLWHDVQQPGGPALPAPMDTTPTPTASSCATRAPSFSWAARASVVVDHPITFHDHHLNANSSRASALRSTFLLMRDRPGARPPRLMQCMLRNYTLRVTGAPGADPYGRDVEFRCRLDGFWEADFNKGASTRKNNTFPVMALEGPVRTVRMAKIPCDHEGEKGCRQGLWEYPWPGGVPEEQIDGDGRRGKAQSGASPPLEWFFPDALEHALVDDVEVKCLTIARWERAWDHRWYAAGLVLQDHTCVSFSSNRSEKRNALSRIGYFEHSWSTANGHWNEDGERQIVFLV</sequence>
<protein>
    <recommendedName>
        <fullName evidence="1">Heterokaryon incompatibility domain-containing protein</fullName>
    </recommendedName>
</protein>
<proteinExistence type="predicted"/>
<comment type="caution">
    <text evidence="2">The sequence shown here is derived from an EMBL/GenBank/DDBJ whole genome shotgun (WGS) entry which is preliminary data.</text>
</comment>
<dbReference type="InterPro" id="IPR010730">
    <property type="entry name" value="HET"/>
</dbReference>
<evidence type="ECO:0000259" key="1">
    <source>
        <dbReference type="Pfam" id="PF06985"/>
    </source>
</evidence>
<reference evidence="2" key="1">
    <citation type="submission" date="2020-04" db="EMBL/GenBank/DDBJ databases">
        <title>Genome Assembly and Annotation of Botryosphaeria dothidea sdau 11-99, a Latent Pathogen of Apple Fruit Ring Rot in China.</title>
        <authorList>
            <person name="Yu C."/>
            <person name="Diao Y."/>
            <person name="Lu Q."/>
            <person name="Zhao J."/>
            <person name="Cui S."/>
            <person name="Peng C."/>
            <person name="He B."/>
            <person name="Liu H."/>
        </authorList>
    </citation>
    <scope>NUCLEOTIDE SEQUENCE [LARGE SCALE GENOMIC DNA]</scope>
    <source>
        <strain evidence="2">Sdau11-99</strain>
    </source>
</reference>
<dbReference type="PANTHER" id="PTHR33112:SF8">
    <property type="entry name" value="HETEROKARYON INCOMPATIBILITY DOMAIN-CONTAINING PROTEIN"/>
    <property type="match status" value="1"/>
</dbReference>
<evidence type="ECO:0000313" key="3">
    <source>
        <dbReference type="Proteomes" id="UP000572817"/>
    </source>
</evidence>
<dbReference type="EMBL" id="WWBZ02000001">
    <property type="protein sequence ID" value="KAF4314119.1"/>
    <property type="molecule type" value="Genomic_DNA"/>
</dbReference>
<dbReference type="AlphaFoldDB" id="A0A8H4J914"/>
<name>A0A8H4J914_9PEZI</name>
<dbReference type="Pfam" id="PF06985">
    <property type="entry name" value="HET"/>
    <property type="match status" value="1"/>
</dbReference>
<feature type="domain" description="Heterokaryon incompatibility" evidence="1">
    <location>
        <begin position="2"/>
        <end position="104"/>
    </location>
</feature>
<evidence type="ECO:0000313" key="2">
    <source>
        <dbReference type="EMBL" id="KAF4314119.1"/>
    </source>
</evidence>
<accession>A0A8H4J914</accession>
<keyword evidence="3" id="KW-1185">Reference proteome</keyword>
<dbReference type="Proteomes" id="UP000572817">
    <property type="component" value="Unassembled WGS sequence"/>
</dbReference>